<accession>V5E2X3</accession>
<dbReference type="OrthoDB" id="5592973at2"/>
<comment type="caution">
    <text evidence="1">The sequence shown here is derived from an EMBL/GenBank/DDBJ whole genome shotgun (WGS) entry which is preliminary data.</text>
</comment>
<evidence type="ECO:0000313" key="1">
    <source>
        <dbReference type="EMBL" id="ESS73906.1"/>
    </source>
</evidence>
<organism evidence="1 2">
    <name type="scientific">Methyloglobulus morosus KoM1</name>
    <dbReference type="NCBI Taxonomy" id="1116472"/>
    <lineage>
        <taxon>Bacteria</taxon>
        <taxon>Pseudomonadati</taxon>
        <taxon>Pseudomonadota</taxon>
        <taxon>Gammaproteobacteria</taxon>
        <taxon>Methylococcales</taxon>
        <taxon>Methylococcaceae</taxon>
        <taxon>Methyloglobulus</taxon>
    </lineage>
</organism>
<sequence>MKALNKPTGNRINPAKLLLSKWTAVTPQDKEKHFLVTRTSEDGQGVVIIPIPINSRIIPSPEGEGQDEGNSNKNLLGLVSLASSKQCLRITNMKWFGKN</sequence>
<dbReference type="AlphaFoldDB" id="V5E2X3"/>
<protein>
    <submittedName>
        <fullName evidence="1">Tryptophan-rich protein</fullName>
    </submittedName>
</protein>
<name>V5E2X3_9GAMM</name>
<dbReference type="EMBL" id="AYLO01000008">
    <property type="protein sequence ID" value="ESS73906.1"/>
    <property type="molecule type" value="Genomic_DNA"/>
</dbReference>
<dbReference type="Proteomes" id="UP000017842">
    <property type="component" value="Unassembled WGS sequence"/>
</dbReference>
<proteinExistence type="predicted"/>
<gene>
    <name evidence="1" type="ORF">MGMO_8c00430</name>
</gene>
<reference evidence="1 2" key="1">
    <citation type="journal article" date="2013" name="Genome Announc.">
        <title>Draft Genome Sequence of the Methanotrophic Gammaproteobacterium Methyloglobulus morosus DSM 22980 Strain KoM1.</title>
        <authorList>
            <person name="Poehlein A."/>
            <person name="Deutzmann J.S."/>
            <person name="Daniel R."/>
            <person name="Simeonova D.D."/>
        </authorList>
    </citation>
    <scope>NUCLEOTIDE SEQUENCE [LARGE SCALE GENOMIC DNA]</scope>
    <source>
        <strain evidence="1 2">KoM1</strain>
    </source>
</reference>
<dbReference type="STRING" id="1116472.MGMO_8c00430"/>
<dbReference type="RefSeq" id="WP_023493141.1">
    <property type="nucleotide sequence ID" value="NZ_AYLO01000008.1"/>
</dbReference>
<dbReference type="InterPro" id="IPR012663">
    <property type="entry name" value="CHP02450_Tryp"/>
</dbReference>
<keyword evidence="2" id="KW-1185">Reference proteome</keyword>
<dbReference type="Pfam" id="PF09493">
    <property type="entry name" value="DUF2389"/>
    <property type="match status" value="1"/>
</dbReference>
<evidence type="ECO:0000313" key="2">
    <source>
        <dbReference type="Proteomes" id="UP000017842"/>
    </source>
</evidence>